<dbReference type="Proteomes" id="UP000501452">
    <property type="component" value="Chromosome"/>
</dbReference>
<dbReference type="KEGG" id="rub:GBA63_15060"/>
<dbReference type="PANTHER" id="PTHR12304">
    <property type="entry name" value="INOSINE-URIDINE PREFERRING NUCLEOSIDE HYDROLASE"/>
    <property type="match status" value="1"/>
</dbReference>
<gene>
    <name evidence="4" type="ORF">GBA63_15060</name>
</gene>
<sequence length="295" mass="31511">MPPTRVVLDCDTANEVDDQFAIAHALGLPEGVFDVRGVVSVHNTTAHGPGSRDMYQDEAERVVGLCGRGVPCITGADRPMTSRGEPVPSAGLEFLIEEARRGPLTVIATGPATDVASLLVSGPDLRENVRVVWLGGFGGAETYGRHKFHELNGRADMAAWRVLFEEDVDLLHVPGWPAPAKILVQATKFAQEVRSLGNPAASYLAEILELWVAEYGGPVDPKGEKILWDVACVAAVADPKSVTVERRVLPTLDAAAAHDYALPGREVDTVVDLDEGRVISGLMRALGRLSDGPRA</sequence>
<keyword evidence="1" id="KW-0378">Hydrolase</keyword>
<dbReference type="GO" id="GO:0006152">
    <property type="term" value="P:purine nucleoside catabolic process"/>
    <property type="evidence" value="ECO:0007669"/>
    <property type="project" value="TreeGrafter"/>
</dbReference>
<dbReference type="PANTHER" id="PTHR12304:SF4">
    <property type="entry name" value="URIDINE NUCLEOSIDASE"/>
    <property type="match status" value="1"/>
</dbReference>
<evidence type="ECO:0000256" key="1">
    <source>
        <dbReference type="ARBA" id="ARBA00022801"/>
    </source>
</evidence>
<dbReference type="GO" id="GO:0008477">
    <property type="term" value="F:purine nucleosidase activity"/>
    <property type="evidence" value="ECO:0007669"/>
    <property type="project" value="TreeGrafter"/>
</dbReference>
<evidence type="ECO:0000313" key="4">
    <source>
        <dbReference type="EMBL" id="QIN83808.1"/>
    </source>
</evidence>
<dbReference type="Pfam" id="PF01156">
    <property type="entry name" value="IU_nuc_hydro"/>
    <property type="match status" value="1"/>
</dbReference>
<dbReference type="AlphaFoldDB" id="A0A6G8QBJ3"/>
<dbReference type="InterPro" id="IPR023186">
    <property type="entry name" value="IUNH"/>
</dbReference>
<dbReference type="EMBL" id="CP045119">
    <property type="protein sequence ID" value="QIN83808.1"/>
    <property type="molecule type" value="Genomic_DNA"/>
</dbReference>
<organism evidence="4 5">
    <name type="scientific">Rubrobacter tropicus</name>
    <dbReference type="NCBI Taxonomy" id="2653851"/>
    <lineage>
        <taxon>Bacteria</taxon>
        <taxon>Bacillati</taxon>
        <taxon>Actinomycetota</taxon>
        <taxon>Rubrobacteria</taxon>
        <taxon>Rubrobacterales</taxon>
        <taxon>Rubrobacteraceae</taxon>
        <taxon>Rubrobacter</taxon>
    </lineage>
</organism>
<keyword evidence="5" id="KW-1185">Reference proteome</keyword>
<protein>
    <recommendedName>
        <fullName evidence="3">Inosine/uridine-preferring nucleoside hydrolase domain-containing protein</fullName>
    </recommendedName>
</protein>
<dbReference type="InterPro" id="IPR036452">
    <property type="entry name" value="Ribo_hydro-like"/>
</dbReference>
<name>A0A6G8QBJ3_9ACTN</name>
<evidence type="ECO:0000313" key="5">
    <source>
        <dbReference type="Proteomes" id="UP000501452"/>
    </source>
</evidence>
<evidence type="ECO:0000256" key="2">
    <source>
        <dbReference type="ARBA" id="ARBA00023295"/>
    </source>
</evidence>
<reference evidence="4 5" key="1">
    <citation type="submission" date="2019-10" db="EMBL/GenBank/DDBJ databases">
        <title>Rubrobacter sp nov SCSIO 52090 isolated from a deep-sea sediment in the South China Sea.</title>
        <authorList>
            <person name="Chen R.W."/>
        </authorList>
    </citation>
    <scope>NUCLEOTIDE SEQUENCE [LARGE SCALE GENOMIC DNA]</scope>
    <source>
        <strain evidence="4 5">SCSIO 52909</strain>
    </source>
</reference>
<evidence type="ECO:0000259" key="3">
    <source>
        <dbReference type="Pfam" id="PF01156"/>
    </source>
</evidence>
<keyword evidence="2" id="KW-0326">Glycosidase</keyword>
<accession>A0A6G8QBJ3</accession>
<dbReference type="GO" id="GO:0005829">
    <property type="term" value="C:cytosol"/>
    <property type="evidence" value="ECO:0007669"/>
    <property type="project" value="TreeGrafter"/>
</dbReference>
<dbReference type="Gene3D" id="3.90.245.10">
    <property type="entry name" value="Ribonucleoside hydrolase-like"/>
    <property type="match status" value="1"/>
</dbReference>
<dbReference type="RefSeq" id="WP_166177432.1">
    <property type="nucleotide sequence ID" value="NZ_CP045119.1"/>
</dbReference>
<feature type="domain" description="Inosine/uridine-preferring nucleoside hydrolase" evidence="3">
    <location>
        <begin position="6"/>
        <end position="245"/>
    </location>
</feature>
<dbReference type="SUPFAM" id="SSF53590">
    <property type="entry name" value="Nucleoside hydrolase"/>
    <property type="match status" value="1"/>
</dbReference>
<dbReference type="InterPro" id="IPR001910">
    <property type="entry name" value="Inosine/uridine_hydrolase_dom"/>
</dbReference>
<proteinExistence type="predicted"/>